<gene>
    <name evidence="2" type="primary">LOC107805464</name>
</gene>
<organism evidence="1 2">
    <name type="scientific">Nicotiana tabacum</name>
    <name type="common">Common tobacco</name>
    <dbReference type="NCBI Taxonomy" id="4097"/>
    <lineage>
        <taxon>Eukaryota</taxon>
        <taxon>Viridiplantae</taxon>
        <taxon>Streptophyta</taxon>
        <taxon>Embryophyta</taxon>
        <taxon>Tracheophyta</taxon>
        <taxon>Spermatophyta</taxon>
        <taxon>Magnoliopsida</taxon>
        <taxon>eudicotyledons</taxon>
        <taxon>Gunneridae</taxon>
        <taxon>Pentapetalae</taxon>
        <taxon>asterids</taxon>
        <taxon>lamiids</taxon>
        <taxon>Solanales</taxon>
        <taxon>Solanaceae</taxon>
        <taxon>Nicotianoideae</taxon>
        <taxon>Nicotianeae</taxon>
        <taxon>Nicotiana</taxon>
    </lineage>
</organism>
<evidence type="ECO:0000313" key="1">
    <source>
        <dbReference type="Proteomes" id="UP000790787"/>
    </source>
</evidence>
<proteinExistence type="predicted"/>
<evidence type="ECO:0000313" key="2">
    <source>
        <dbReference type="RefSeq" id="XP_075089575.1"/>
    </source>
</evidence>
<dbReference type="Proteomes" id="UP000790787">
    <property type="component" value="Chromosome 16"/>
</dbReference>
<reference evidence="1" key="1">
    <citation type="journal article" date="2014" name="Nat. Commun.">
        <title>The tobacco genome sequence and its comparison with those of tomato and potato.</title>
        <authorList>
            <person name="Sierro N."/>
            <person name="Battey J.N."/>
            <person name="Ouadi S."/>
            <person name="Bakaher N."/>
            <person name="Bovet L."/>
            <person name="Willig A."/>
            <person name="Goepfert S."/>
            <person name="Peitsch M.C."/>
            <person name="Ivanov N.V."/>
        </authorList>
    </citation>
    <scope>NUCLEOTIDE SEQUENCE [LARGE SCALE GENOMIC DNA]</scope>
</reference>
<reference evidence="2" key="2">
    <citation type="submission" date="2025-08" db="UniProtKB">
        <authorList>
            <consortium name="RefSeq"/>
        </authorList>
    </citation>
    <scope>IDENTIFICATION</scope>
    <source>
        <tissue evidence="2">Leaf</tissue>
    </source>
</reference>
<sequence length="210" mass="23455">MTTPKETKETNNSRRIHRMITSQSLLHKAPLDDLEKVNKAFEAFVSQLPIAPPIPTPNNNTLENPRSGLANSGSGGIPSKSREGEPGNLVNSDLQNLVLTLQKQLKEQSDRIEQIPEVPPVIKGIDMDKYSQQPWKPSAAPLLIPKKFKMPDIPKYDGTVDPRDHVTAFTTGVKGNDLTKQEIESVLVKKFSETLTKGALTWFERQDDKY</sequence>
<dbReference type="RefSeq" id="XP_075089575.1">
    <property type="nucleotide sequence ID" value="XM_075233474.1"/>
</dbReference>
<accession>A0AC58SX76</accession>
<name>A0AC58SX76_TOBAC</name>
<protein>
    <submittedName>
        <fullName evidence="2">Uncharacterized protein LOC107805464</fullName>
    </submittedName>
</protein>
<keyword evidence="1" id="KW-1185">Reference proteome</keyword>